<dbReference type="OrthoDB" id="6086925at2759"/>
<dbReference type="InterPro" id="IPR051077">
    <property type="entry name" value="Ca-dependent_lectin"/>
</dbReference>
<evidence type="ECO:0000313" key="3">
    <source>
        <dbReference type="EMBL" id="VDI04765.1"/>
    </source>
</evidence>
<dbReference type="EMBL" id="UYJE01001739">
    <property type="protein sequence ID" value="VDI04765.1"/>
    <property type="molecule type" value="Genomic_DNA"/>
</dbReference>
<keyword evidence="2" id="KW-0732">Signal</keyword>
<evidence type="ECO:0000313" key="4">
    <source>
        <dbReference type="Proteomes" id="UP000596742"/>
    </source>
</evidence>
<dbReference type="Proteomes" id="UP000596742">
    <property type="component" value="Unassembled WGS sequence"/>
</dbReference>
<dbReference type="GO" id="GO:0005615">
    <property type="term" value="C:extracellular space"/>
    <property type="evidence" value="ECO:0007669"/>
    <property type="project" value="TreeGrafter"/>
</dbReference>
<comment type="caution">
    <text evidence="3">The sequence shown here is derived from an EMBL/GenBank/DDBJ whole genome shotgun (WGS) entry which is preliminary data.</text>
</comment>
<reference evidence="3" key="1">
    <citation type="submission" date="2018-11" db="EMBL/GenBank/DDBJ databases">
        <authorList>
            <person name="Alioto T."/>
            <person name="Alioto T."/>
        </authorList>
    </citation>
    <scope>NUCLEOTIDE SEQUENCE</scope>
</reference>
<accession>A0A8B6CG61</accession>
<evidence type="ECO:0000256" key="1">
    <source>
        <dbReference type="SAM" id="Coils"/>
    </source>
</evidence>
<feature type="chain" id="PRO_5032827543" evidence="2">
    <location>
        <begin position="18"/>
        <end position="301"/>
    </location>
</feature>
<feature type="signal peptide" evidence="2">
    <location>
        <begin position="1"/>
        <end position="17"/>
    </location>
</feature>
<dbReference type="AlphaFoldDB" id="A0A8B6CG61"/>
<feature type="coiled-coil region" evidence="1">
    <location>
        <begin position="83"/>
        <end position="117"/>
    </location>
</feature>
<keyword evidence="1" id="KW-0175">Coiled coil</keyword>
<sequence>MKTSVLFFCFLITFVFSDSSQNSKTLSRSTDNGKGDPLMWFLLQQINALSSKLEKVRDIADQSYKDISSLSRDFSDFKKGKGSDDANDKLTELQTKVDKSQSKLEQLGTRIDKIRDQFGNEKNTGDNYIRWGRTSCPSGGTKLMYSGFMGGGYYMHPGSPARPICLPSQPNFLKTSGGSGAFVYGTEFQSGFFGPKSEYQDVPCAVCEVQAGSKTIMIPGRYKCYPGWKREYYGNLAAGYAKNNNHASAYICIDLKPDYIHGGNGQSNKANFLHEVVVRCGSLPCPPYHEGYPLPCVVCSK</sequence>
<protein>
    <submittedName>
        <fullName evidence="3">Uncharacterized protein</fullName>
    </submittedName>
</protein>
<organism evidence="3 4">
    <name type="scientific">Mytilus galloprovincialis</name>
    <name type="common">Mediterranean mussel</name>
    <dbReference type="NCBI Taxonomy" id="29158"/>
    <lineage>
        <taxon>Eukaryota</taxon>
        <taxon>Metazoa</taxon>
        <taxon>Spiralia</taxon>
        <taxon>Lophotrochozoa</taxon>
        <taxon>Mollusca</taxon>
        <taxon>Bivalvia</taxon>
        <taxon>Autobranchia</taxon>
        <taxon>Pteriomorphia</taxon>
        <taxon>Mytilida</taxon>
        <taxon>Mytiloidea</taxon>
        <taxon>Mytilidae</taxon>
        <taxon>Mytilinae</taxon>
        <taxon>Mytilus</taxon>
    </lineage>
</organism>
<keyword evidence="4" id="KW-1185">Reference proteome</keyword>
<name>A0A8B6CG61_MYTGA</name>
<dbReference type="PANTHER" id="PTHR24024:SF18">
    <property type="entry name" value="SHORT-CHAIN COLLAGEN C4-LIKE"/>
    <property type="match status" value="1"/>
</dbReference>
<gene>
    <name evidence="3" type="ORF">MGAL_10B038281</name>
</gene>
<evidence type="ECO:0000256" key="2">
    <source>
        <dbReference type="SAM" id="SignalP"/>
    </source>
</evidence>
<dbReference type="PANTHER" id="PTHR24024">
    <property type="entry name" value="PULMONARY SURFACTANT-ASSOCIATED PROTEIN A"/>
    <property type="match status" value="1"/>
</dbReference>
<proteinExistence type="predicted"/>